<proteinExistence type="predicted"/>
<keyword evidence="3" id="KW-0804">Transcription</keyword>
<evidence type="ECO:0000256" key="1">
    <source>
        <dbReference type="ARBA" id="ARBA00023015"/>
    </source>
</evidence>
<protein>
    <submittedName>
        <fullName evidence="5">Helix-turn-helix transcriptional regulator</fullName>
    </submittedName>
</protein>
<dbReference type="Pfam" id="PF12833">
    <property type="entry name" value="HTH_18"/>
    <property type="match status" value="1"/>
</dbReference>
<sequence length="285" mass="32935">MLKQSFSLLHASRVKLDRKWNYRNVISPYYRLYFIDEGEGVVSGAGHELKLEAGFMYLVPSFTLCSLYCEEYLSQFFIQFFEESPDGASLFQHHRAPMKVQASPADSALFQRMLAINPGRGISGSDDPRAYEKSVYYRQCQELNNHQSTAAFLETQGIILQLLSRFLDAVDQYQPAERIPLKVLEAMRYIQLHLDQPVTIAQLAGRANLHPDYFSRRFLEHTGERPLAYLHTKRIERAQYLIASTELPYAQIAAETGFDNLPHFSRVFKKITGFTPGQYRKQDFR</sequence>
<dbReference type="InterPro" id="IPR009057">
    <property type="entry name" value="Homeodomain-like_sf"/>
</dbReference>
<evidence type="ECO:0000256" key="2">
    <source>
        <dbReference type="ARBA" id="ARBA00023125"/>
    </source>
</evidence>
<dbReference type="RefSeq" id="WP_209146617.1">
    <property type="nucleotide sequence ID" value="NZ_JAGHKP010000003.1"/>
</dbReference>
<dbReference type="InterPro" id="IPR020449">
    <property type="entry name" value="Tscrpt_reg_AraC-type_HTH"/>
</dbReference>
<name>A0ABS3YG13_9BACT</name>
<dbReference type="PANTHER" id="PTHR43280">
    <property type="entry name" value="ARAC-FAMILY TRANSCRIPTIONAL REGULATOR"/>
    <property type="match status" value="1"/>
</dbReference>
<feature type="domain" description="HTH araC/xylS-type" evidence="4">
    <location>
        <begin position="184"/>
        <end position="282"/>
    </location>
</feature>
<dbReference type="SUPFAM" id="SSF51215">
    <property type="entry name" value="Regulatory protein AraC"/>
    <property type="match status" value="1"/>
</dbReference>
<dbReference type="PANTHER" id="PTHR43280:SF28">
    <property type="entry name" value="HTH-TYPE TRANSCRIPTIONAL ACTIVATOR RHAS"/>
    <property type="match status" value="1"/>
</dbReference>
<keyword evidence="6" id="KW-1185">Reference proteome</keyword>
<gene>
    <name evidence="5" type="ORF">J7I43_15405</name>
</gene>
<dbReference type="PRINTS" id="PR00032">
    <property type="entry name" value="HTHARAC"/>
</dbReference>
<reference evidence="6" key="1">
    <citation type="submission" date="2021-03" db="EMBL/GenBank/DDBJ databases">
        <title>Assistant Professor.</title>
        <authorList>
            <person name="Huq M.A."/>
        </authorList>
    </citation>
    <scope>NUCLEOTIDE SEQUENCE [LARGE SCALE GENOMIC DNA]</scope>
    <source>
        <strain evidence="6">MAH-28</strain>
    </source>
</reference>
<evidence type="ECO:0000313" key="6">
    <source>
        <dbReference type="Proteomes" id="UP000679126"/>
    </source>
</evidence>
<dbReference type="EMBL" id="JAGHKP010000003">
    <property type="protein sequence ID" value="MBO9153615.1"/>
    <property type="molecule type" value="Genomic_DNA"/>
</dbReference>
<accession>A0ABS3YG13</accession>
<dbReference type="Proteomes" id="UP000679126">
    <property type="component" value="Unassembled WGS sequence"/>
</dbReference>
<dbReference type="PROSITE" id="PS01124">
    <property type="entry name" value="HTH_ARAC_FAMILY_2"/>
    <property type="match status" value="1"/>
</dbReference>
<evidence type="ECO:0000259" key="4">
    <source>
        <dbReference type="PROSITE" id="PS01124"/>
    </source>
</evidence>
<dbReference type="SMART" id="SM00342">
    <property type="entry name" value="HTH_ARAC"/>
    <property type="match status" value="1"/>
</dbReference>
<keyword evidence="2" id="KW-0238">DNA-binding</keyword>
<dbReference type="Gene3D" id="1.10.10.60">
    <property type="entry name" value="Homeodomain-like"/>
    <property type="match status" value="2"/>
</dbReference>
<comment type="caution">
    <text evidence="5">The sequence shown here is derived from an EMBL/GenBank/DDBJ whole genome shotgun (WGS) entry which is preliminary data.</text>
</comment>
<dbReference type="InterPro" id="IPR037923">
    <property type="entry name" value="HTH-like"/>
</dbReference>
<dbReference type="SUPFAM" id="SSF46689">
    <property type="entry name" value="Homeodomain-like"/>
    <property type="match status" value="2"/>
</dbReference>
<evidence type="ECO:0000313" key="5">
    <source>
        <dbReference type="EMBL" id="MBO9153615.1"/>
    </source>
</evidence>
<organism evidence="5 6">
    <name type="scientific">Chitinophaga chungangae</name>
    <dbReference type="NCBI Taxonomy" id="2821488"/>
    <lineage>
        <taxon>Bacteria</taxon>
        <taxon>Pseudomonadati</taxon>
        <taxon>Bacteroidota</taxon>
        <taxon>Chitinophagia</taxon>
        <taxon>Chitinophagales</taxon>
        <taxon>Chitinophagaceae</taxon>
        <taxon>Chitinophaga</taxon>
    </lineage>
</organism>
<evidence type="ECO:0000256" key="3">
    <source>
        <dbReference type="ARBA" id="ARBA00023163"/>
    </source>
</evidence>
<dbReference type="InterPro" id="IPR018060">
    <property type="entry name" value="HTH_AraC"/>
</dbReference>
<keyword evidence="1" id="KW-0805">Transcription regulation</keyword>